<comment type="subcellular location">
    <subcellularLocation>
        <location evidence="1">Nucleus</location>
    </subcellularLocation>
</comment>
<gene>
    <name evidence="7" type="ORF">L195_g044831</name>
</gene>
<feature type="domain" description="Ethylene insensitive 3-like DNA-binding" evidence="6">
    <location>
        <begin position="2"/>
        <end position="160"/>
    </location>
</feature>
<dbReference type="InterPro" id="IPR047091">
    <property type="entry name" value="EIN3-like_DNA-bd"/>
</dbReference>
<dbReference type="EMBL" id="ASHM01057497">
    <property type="protein sequence ID" value="PNX88718.1"/>
    <property type="molecule type" value="Genomic_DNA"/>
</dbReference>
<evidence type="ECO:0000259" key="6">
    <source>
        <dbReference type="Pfam" id="PF04873"/>
    </source>
</evidence>
<reference evidence="7 8" key="1">
    <citation type="journal article" date="2014" name="Am. J. Bot.">
        <title>Genome assembly and annotation for red clover (Trifolium pratense; Fabaceae).</title>
        <authorList>
            <person name="Istvanek J."/>
            <person name="Jaros M."/>
            <person name="Krenek A."/>
            <person name="Repkova J."/>
        </authorList>
    </citation>
    <scope>NUCLEOTIDE SEQUENCE [LARGE SCALE GENOMIC DNA]</scope>
    <source>
        <strain evidence="8">cv. Tatra</strain>
        <tissue evidence="7">Young leaves</tissue>
    </source>
</reference>
<proteinExistence type="inferred from homology"/>
<keyword evidence="3" id="KW-0936">Ethylene signaling pathway</keyword>
<dbReference type="PANTHER" id="PTHR33305:SF11">
    <property type="entry name" value="PROTEIN ETHYLENE INSENSITIVE 3"/>
    <property type="match status" value="1"/>
</dbReference>
<dbReference type="PANTHER" id="PTHR33305">
    <property type="entry name" value="ETHYLENE INSENSITIVE 3-LIKE 2 PROTEIN"/>
    <property type="match status" value="1"/>
</dbReference>
<feature type="non-terminal residue" evidence="7">
    <location>
        <position position="448"/>
    </location>
</feature>
<dbReference type="GO" id="GO:0009873">
    <property type="term" value="P:ethylene-activated signaling pathway"/>
    <property type="evidence" value="ECO:0007669"/>
    <property type="project" value="UniProtKB-KW"/>
</dbReference>
<accession>A0A2K3MD68</accession>
<dbReference type="GO" id="GO:0005634">
    <property type="term" value="C:nucleus"/>
    <property type="evidence" value="ECO:0007669"/>
    <property type="project" value="UniProtKB-SubCell"/>
</dbReference>
<dbReference type="Proteomes" id="UP000236291">
    <property type="component" value="Unassembled WGS sequence"/>
</dbReference>
<sequence>GTVKFDRNGPAAISKYEKEQRILTKDNTVNGEPAATPYSLRKLADPTLASLISLLMPECNPPQRRYPLEKGVQPPWWPTGKETWWKEMRFSEDQDPGPPPYKKPHNLKKAWKVCVLTAIIKHMATNIEKMKTAIRNSAALQDKLTAKETAILVAVIDNEEGIARDMYPPHFFSSYNPCVGGSNDLFVETNDYDVECGQQTLKKPLPKPHHHHDHGGAFVGSDLVGSSGEQNQVQPNFDWVDRCLMNKLLVESGSNKRKAGELVESTTTTTQNNDDYACTNLQFQYHNHGSGVNSSSQRNFSVMPSYEVANKRTCEHGKSYMHQYENFSLQEDMNVAPLDQHVHATIPAVPNESTHHTGNYSGGRDEVMNMNPTHVVNQNMQPQIDNNFYGEQEVVNMQPNVVAHANVSTPTTYDSSFDDLDLEAFISQSDGEANNSYPFIDSPTVETP</sequence>
<dbReference type="STRING" id="57577.A0A2K3MD68"/>
<evidence type="ECO:0000256" key="1">
    <source>
        <dbReference type="ARBA" id="ARBA00004123"/>
    </source>
</evidence>
<dbReference type="GO" id="GO:0003700">
    <property type="term" value="F:DNA-binding transcription factor activity"/>
    <property type="evidence" value="ECO:0007669"/>
    <property type="project" value="InterPro"/>
</dbReference>
<comment type="caution">
    <text evidence="7">The sequence shown here is derived from an EMBL/GenBank/DDBJ whole genome shotgun (WGS) entry which is preliminary data.</text>
</comment>
<dbReference type="Pfam" id="PF04873">
    <property type="entry name" value="EIN3_DNA-bd"/>
    <property type="match status" value="1"/>
</dbReference>
<comment type="similarity">
    <text evidence="2">Belongs to the EIN3 family.</text>
</comment>
<dbReference type="InterPro" id="IPR006957">
    <property type="entry name" value="EIN3"/>
</dbReference>
<evidence type="ECO:0000256" key="2">
    <source>
        <dbReference type="ARBA" id="ARBA00009416"/>
    </source>
</evidence>
<evidence type="ECO:0000256" key="3">
    <source>
        <dbReference type="ARBA" id="ARBA00022745"/>
    </source>
</evidence>
<dbReference type="GO" id="GO:0003677">
    <property type="term" value="F:DNA binding"/>
    <property type="evidence" value="ECO:0007669"/>
    <property type="project" value="TreeGrafter"/>
</dbReference>
<evidence type="ECO:0000313" key="7">
    <source>
        <dbReference type="EMBL" id="PNX88718.1"/>
    </source>
</evidence>
<name>A0A2K3MD68_TRIPR</name>
<protein>
    <submittedName>
        <fullName evidence="7">Ethylene insensitive 3-like protein</fullName>
    </submittedName>
</protein>
<feature type="region of interest" description="Disordered" evidence="5">
    <location>
        <begin position="203"/>
        <end position="231"/>
    </location>
</feature>
<reference evidence="7 8" key="2">
    <citation type="journal article" date="2017" name="Front. Plant Sci.">
        <title>Gene Classification and Mining of Molecular Markers Useful in Red Clover (Trifolium pratense) Breeding.</title>
        <authorList>
            <person name="Istvanek J."/>
            <person name="Dluhosova J."/>
            <person name="Dluhos P."/>
            <person name="Patkova L."/>
            <person name="Nedelnik J."/>
            <person name="Repkova J."/>
        </authorList>
    </citation>
    <scope>NUCLEOTIDE SEQUENCE [LARGE SCALE GENOMIC DNA]</scope>
    <source>
        <strain evidence="8">cv. Tatra</strain>
        <tissue evidence="7">Young leaves</tissue>
    </source>
</reference>
<feature type="compositionally biased region" description="Basic residues" evidence="5">
    <location>
        <begin position="204"/>
        <end position="213"/>
    </location>
</feature>
<dbReference type="Gene3D" id="1.10.3180.10">
    <property type="entry name" value="DNA-binding domain of EIN3-like"/>
    <property type="match status" value="1"/>
</dbReference>
<dbReference type="InterPro" id="IPR023278">
    <property type="entry name" value="Ethylene_insens-like_DNA-bd"/>
</dbReference>
<evidence type="ECO:0000256" key="5">
    <source>
        <dbReference type="SAM" id="MobiDB-lite"/>
    </source>
</evidence>
<dbReference type="AlphaFoldDB" id="A0A2K3MD68"/>
<keyword evidence="4" id="KW-0539">Nucleus</keyword>
<dbReference type="SUPFAM" id="SSF116768">
    <property type="entry name" value="DNA-binding domain of EIN3-like"/>
    <property type="match status" value="1"/>
</dbReference>
<feature type="non-terminal residue" evidence="7">
    <location>
        <position position="1"/>
    </location>
</feature>
<evidence type="ECO:0000256" key="4">
    <source>
        <dbReference type="ARBA" id="ARBA00023242"/>
    </source>
</evidence>
<evidence type="ECO:0000313" key="8">
    <source>
        <dbReference type="Proteomes" id="UP000236291"/>
    </source>
</evidence>
<organism evidence="7 8">
    <name type="scientific">Trifolium pratense</name>
    <name type="common">Red clover</name>
    <dbReference type="NCBI Taxonomy" id="57577"/>
    <lineage>
        <taxon>Eukaryota</taxon>
        <taxon>Viridiplantae</taxon>
        <taxon>Streptophyta</taxon>
        <taxon>Embryophyta</taxon>
        <taxon>Tracheophyta</taxon>
        <taxon>Spermatophyta</taxon>
        <taxon>Magnoliopsida</taxon>
        <taxon>eudicotyledons</taxon>
        <taxon>Gunneridae</taxon>
        <taxon>Pentapetalae</taxon>
        <taxon>rosids</taxon>
        <taxon>fabids</taxon>
        <taxon>Fabales</taxon>
        <taxon>Fabaceae</taxon>
        <taxon>Papilionoideae</taxon>
        <taxon>50 kb inversion clade</taxon>
        <taxon>NPAAA clade</taxon>
        <taxon>Hologalegina</taxon>
        <taxon>IRL clade</taxon>
        <taxon>Trifolieae</taxon>
        <taxon>Trifolium</taxon>
    </lineage>
</organism>